<evidence type="ECO:0000256" key="7">
    <source>
        <dbReference type="ARBA" id="ARBA00022630"/>
    </source>
</evidence>
<dbReference type="GO" id="GO:0071555">
    <property type="term" value="P:cell wall organization"/>
    <property type="evidence" value="ECO:0007669"/>
    <property type="project" value="UniProtKB-KW"/>
</dbReference>
<comment type="catalytic activity">
    <reaction evidence="15 16">
        <text>UDP-N-acetyl-alpha-D-muramate + NADP(+) = UDP-N-acetyl-3-O-(1-carboxyvinyl)-alpha-D-glucosamine + NADPH + H(+)</text>
        <dbReference type="Rhea" id="RHEA:12248"/>
        <dbReference type="ChEBI" id="CHEBI:15378"/>
        <dbReference type="ChEBI" id="CHEBI:57783"/>
        <dbReference type="ChEBI" id="CHEBI:58349"/>
        <dbReference type="ChEBI" id="CHEBI:68483"/>
        <dbReference type="ChEBI" id="CHEBI:70757"/>
        <dbReference type="EC" id="1.3.1.98"/>
    </reaction>
</comment>
<evidence type="ECO:0000256" key="5">
    <source>
        <dbReference type="ARBA" id="ARBA00022490"/>
    </source>
</evidence>
<evidence type="ECO:0000256" key="2">
    <source>
        <dbReference type="ARBA" id="ARBA00003921"/>
    </source>
</evidence>
<evidence type="ECO:0000259" key="17">
    <source>
        <dbReference type="PROSITE" id="PS51387"/>
    </source>
</evidence>
<accession>A0A1G1WGA5</accession>
<evidence type="ECO:0000256" key="1">
    <source>
        <dbReference type="ARBA" id="ARBA00001974"/>
    </source>
</evidence>
<feature type="active site" evidence="16">
    <location>
        <position position="292"/>
    </location>
</feature>
<dbReference type="PROSITE" id="PS51387">
    <property type="entry name" value="FAD_PCMH"/>
    <property type="match status" value="1"/>
</dbReference>
<dbReference type="Proteomes" id="UP000176389">
    <property type="component" value="Unassembled WGS sequence"/>
</dbReference>
<dbReference type="InterPro" id="IPR016169">
    <property type="entry name" value="FAD-bd_PCMH_sub2"/>
</dbReference>
<organism evidence="18 19">
    <name type="scientific">Candidatus Woykebacteria bacterium RBG_16_43_9</name>
    <dbReference type="NCBI Taxonomy" id="1802596"/>
    <lineage>
        <taxon>Bacteria</taxon>
        <taxon>Candidatus Woykeibacteriota</taxon>
    </lineage>
</organism>
<comment type="pathway">
    <text evidence="4 16">Cell wall biogenesis; peptidoglycan biosynthesis.</text>
</comment>
<evidence type="ECO:0000256" key="12">
    <source>
        <dbReference type="ARBA" id="ARBA00023002"/>
    </source>
</evidence>
<keyword evidence="14 16" id="KW-0961">Cell wall biogenesis/degradation</keyword>
<dbReference type="InterPro" id="IPR036318">
    <property type="entry name" value="FAD-bd_PCMH-like_sf"/>
</dbReference>
<comment type="function">
    <text evidence="2 16">Cell wall formation.</text>
</comment>
<evidence type="ECO:0000313" key="19">
    <source>
        <dbReference type="Proteomes" id="UP000176389"/>
    </source>
</evidence>
<protein>
    <recommendedName>
        <fullName evidence="16">UDP-N-acetylenolpyruvoylglucosamine reductase</fullName>
        <ecNumber evidence="16">1.3.1.98</ecNumber>
    </recommendedName>
    <alternativeName>
        <fullName evidence="16">UDP-N-acetylmuramate dehydrogenase</fullName>
    </alternativeName>
</protein>
<evidence type="ECO:0000256" key="8">
    <source>
        <dbReference type="ARBA" id="ARBA00022827"/>
    </source>
</evidence>
<feature type="active site" evidence="16">
    <location>
        <position position="174"/>
    </location>
</feature>
<dbReference type="InterPro" id="IPR003170">
    <property type="entry name" value="MurB"/>
</dbReference>
<dbReference type="EC" id="1.3.1.98" evidence="16"/>
<comment type="similarity">
    <text evidence="16">Belongs to the MurB family.</text>
</comment>
<dbReference type="UniPathway" id="UPA00219"/>
<dbReference type="SUPFAM" id="SSF56194">
    <property type="entry name" value="Uridine diphospho-N-Acetylenolpyruvylglucosamine reductase, MurB, C-terminal domain"/>
    <property type="match status" value="1"/>
</dbReference>
<dbReference type="InterPro" id="IPR036635">
    <property type="entry name" value="MurB_C_sf"/>
</dbReference>
<evidence type="ECO:0000256" key="14">
    <source>
        <dbReference type="ARBA" id="ARBA00023316"/>
    </source>
</evidence>
<dbReference type="InterPro" id="IPR016166">
    <property type="entry name" value="FAD-bd_PCMH"/>
</dbReference>
<dbReference type="Gene3D" id="3.30.465.10">
    <property type="match status" value="1"/>
</dbReference>
<feature type="active site" description="Proton donor" evidence="16">
    <location>
        <position position="222"/>
    </location>
</feature>
<keyword evidence="6 16" id="KW-0132">Cell division</keyword>
<evidence type="ECO:0000256" key="3">
    <source>
        <dbReference type="ARBA" id="ARBA00004496"/>
    </source>
</evidence>
<dbReference type="Pfam" id="PF02873">
    <property type="entry name" value="MurB_C"/>
    <property type="match status" value="1"/>
</dbReference>
<dbReference type="HAMAP" id="MF_00037">
    <property type="entry name" value="MurB"/>
    <property type="match status" value="1"/>
</dbReference>
<dbReference type="GO" id="GO:0009252">
    <property type="term" value="P:peptidoglycan biosynthetic process"/>
    <property type="evidence" value="ECO:0007669"/>
    <property type="project" value="UniProtKB-UniRule"/>
</dbReference>
<comment type="cofactor">
    <cofactor evidence="1 16">
        <name>FAD</name>
        <dbReference type="ChEBI" id="CHEBI:57692"/>
    </cofactor>
</comment>
<keyword evidence="11 16" id="KW-0573">Peptidoglycan synthesis</keyword>
<comment type="caution">
    <text evidence="18">The sequence shown here is derived from an EMBL/GenBank/DDBJ whole genome shotgun (WGS) entry which is preliminary data.</text>
</comment>
<keyword evidence="5 16" id="KW-0963">Cytoplasm</keyword>
<dbReference type="InterPro" id="IPR016167">
    <property type="entry name" value="FAD-bd_PCMH_sub1"/>
</dbReference>
<keyword evidence="9 16" id="KW-0521">NADP</keyword>
<dbReference type="NCBIfam" id="TIGR00179">
    <property type="entry name" value="murB"/>
    <property type="match status" value="1"/>
</dbReference>
<dbReference type="Pfam" id="PF01565">
    <property type="entry name" value="FAD_binding_4"/>
    <property type="match status" value="1"/>
</dbReference>
<dbReference type="PANTHER" id="PTHR21071">
    <property type="entry name" value="UDP-N-ACETYLENOLPYRUVOYLGLUCOSAMINE REDUCTASE"/>
    <property type="match status" value="1"/>
</dbReference>
<dbReference type="PANTHER" id="PTHR21071:SF4">
    <property type="entry name" value="UDP-N-ACETYLENOLPYRUVOYLGLUCOSAMINE REDUCTASE"/>
    <property type="match status" value="1"/>
</dbReference>
<keyword evidence="12 16" id="KW-0560">Oxidoreductase</keyword>
<dbReference type="Gene3D" id="3.90.78.10">
    <property type="entry name" value="UDP-N-acetylenolpyruvoylglucosamine reductase, C-terminal domain"/>
    <property type="match status" value="1"/>
</dbReference>
<dbReference type="NCBIfam" id="NF010480">
    <property type="entry name" value="PRK13905.1"/>
    <property type="match status" value="1"/>
</dbReference>
<keyword evidence="13 16" id="KW-0131">Cell cycle</keyword>
<evidence type="ECO:0000256" key="4">
    <source>
        <dbReference type="ARBA" id="ARBA00004752"/>
    </source>
</evidence>
<evidence type="ECO:0000256" key="6">
    <source>
        <dbReference type="ARBA" id="ARBA00022618"/>
    </source>
</evidence>
<dbReference type="GO" id="GO:0008762">
    <property type="term" value="F:UDP-N-acetylmuramate dehydrogenase activity"/>
    <property type="evidence" value="ECO:0007669"/>
    <property type="project" value="UniProtKB-UniRule"/>
</dbReference>
<proteinExistence type="inferred from homology"/>
<dbReference type="EMBL" id="MHCS01000027">
    <property type="protein sequence ID" value="OGY26267.1"/>
    <property type="molecule type" value="Genomic_DNA"/>
</dbReference>
<evidence type="ECO:0000256" key="13">
    <source>
        <dbReference type="ARBA" id="ARBA00023306"/>
    </source>
</evidence>
<feature type="domain" description="FAD-binding PCMH-type" evidence="17">
    <location>
        <begin position="28"/>
        <end position="195"/>
    </location>
</feature>
<gene>
    <name evidence="16" type="primary">murB</name>
    <name evidence="18" type="ORF">A2Z11_00490</name>
</gene>
<evidence type="ECO:0000313" key="18">
    <source>
        <dbReference type="EMBL" id="OGY26267.1"/>
    </source>
</evidence>
<dbReference type="GO" id="GO:0005829">
    <property type="term" value="C:cytosol"/>
    <property type="evidence" value="ECO:0007669"/>
    <property type="project" value="TreeGrafter"/>
</dbReference>
<dbReference type="Gene3D" id="3.30.43.10">
    <property type="entry name" value="Uridine Diphospho-n-acetylenolpyruvylglucosamine Reductase, domain 2"/>
    <property type="match status" value="1"/>
</dbReference>
<dbReference type="STRING" id="1802596.A2Z11_00490"/>
<dbReference type="InterPro" id="IPR011601">
    <property type="entry name" value="MurB_C"/>
</dbReference>
<dbReference type="SUPFAM" id="SSF56176">
    <property type="entry name" value="FAD-binding/transporter-associated domain-like"/>
    <property type="match status" value="1"/>
</dbReference>
<sequence length="300" mass="33002">MNLEAAIKNLGFNRVKLDEPMKLHTQMKVGGPVDVYYESKSTKDVKEAVKVAIEENVPYLILGNGANVLVSDKGVKGLIIANKVQGLKFLPHGFVEAESGVDNTELIKQAKDRNLIGTERLLKVPGTVGGAVFMNAGDTGRKRFFGDLVVSVEVIDREGKVKKLNQDECDFGYRSSRFQKTGEVVLKAKLQLKEASREEIEEAAKDILVRKMHHPAGATVGSTFKNPDYDHAGKLIEDCGLKGKRIGGAKISEKHANFIINEGDATATDVKSLIDLMKSCVKEKFGVELQEEVRYIGDWN</sequence>
<evidence type="ECO:0000256" key="15">
    <source>
        <dbReference type="ARBA" id="ARBA00048914"/>
    </source>
</evidence>
<evidence type="ECO:0000256" key="10">
    <source>
        <dbReference type="ARBA" id="ARBA00022960"/>
    </source>
</evidence>
<dbReference type="AlphaFoldDB" id="A0A1G1WGA5"/>
<comment type="subcellular location">
    <subcellularLocation>
        <location evidence="3 16">Cytoplasm</location>
    </subcellularLocation>
</comment>
<keyword evidence="7 16" id="KW-0285">Flavoprotein</keyword>
<dbReference type="GO" id="GO:0008360">
    <property type="term" value="P:regulation of cell shape"/>
    <property type="evidence" value="ECO:0007669"/>
    <property type="project" value="UniProtKB-KW"/>
</dbReference>
<keyword evidence="8 16" id="KW-0274">FAD</keyword>
<dbReference type="InterPro" id="IPR006094">
    <property type="entry name" value="Oxid_FAD_bind_N"/>
</dbReference>
<reference evidence="18 19" key="1">
    <citation type="journal article" date="2016" name="Nat. Commun.">
        <title>Thousands of microbial genomes shed light on interconnected biogeochemical processes in an aquifer system.</title>
        <authorList>
            <person name="Anantharaman K."/>
            <person name="Brown C.T."/>
            <person name="Hug L.A."/>
            <person name="Sharon I."/>
            <person name="Castelle C.J."/>
            <person name="Probst A.J."/>
            <person name="Thomas B.C."/>
            <person name="Singh A."/>
            <person name="Wilkins M.J."/>
            <person name="Karaoz U."/>
            <person name="Brodie E.L."/>
            <person name="Williams K.H."/>
            <person name="Hubbard S.S."/>
            <person name="Banfield J.F."/>
        </authorList>
    </citation>
    <scope>NUCLEOTIDE SEQUENCE [LARGE SCALE GENOMIC DNA]</scope>
</reference>
<dbReference type="GO" id="GO:0051301">
    <property type="term" value="P:cell division"/>
    <property type="evidence" value="ECO:0007669"/>
    <property type="project" value="UniProtKB-KW"/>
</dbReference>
<evidence type="ECO:0000256" key="9">
    <source>
        <dbReference type="ARBA" id="ARBA00022857"/>
    </source>
</evidence>
<evidence type="ECO:0000256" key="11">
    <source>
        <dbReference type="ARBA" id="ARBA00022984"/>
    </source>
</evidence>
<name>A0A1G1WGA5_9BACT</name>
<keyword evidence="10 16" id="KW-0133">Cell shape</keyword>
<dbReference type="GO" id="GO:0071949">
    <property type="term" value="F:FAD binding"/>
    <property type="evidence" value="ECO:0007669"/>
    <property type="project" value="InterPro"/>
</dbReference>
<evidence type="ECO:0000256" key="16">
    <source>
        <dbReference type="HAMAP-Rule" id="MF_00037"/>
    </source>
</evidence>